<feature type="compositionally biased region" description="Basic and acidic residues" evidence="1">
    <location>
        <begin position="190"/>
        <end position="209"/>
    </location>
</feature>
<gene>
    <name evidence="2" type="ORF">Acr_00g0032080</name>
</gene>
<comment type="caution">
    <text evidence="2">The sequence shown here is derived from an EMBL/GenBank/DDBJ whole genome shotgun (WGS) entry which is preliminary data.</text>
</comment>
<protein>
    <submittedName>
        <fullName evidence="2">Uncharacterized protein</fullName>
    </submittedName>
</protein>
<dbReference type="Proteomes" id="UP000585474">
    <property type="component" value="Unassembled WGS sequence"/>
</dbReference>
<organism evidence="2 3">
    <name type="scientific">Actinidia rufa</name>
    <dbReference type="NCBI Taxonomy" id="165716"/>
    <lineage>
        <taxon>Eukaryota</taxon>
        <taxon>Viridiplantae</taxon>
        <taxon>Streptophyta</taxon>
        <taxon>Embryophyta</taxon>
        <taxon>Tracheophyta</taxon>
        <taxon>Spermatophyta</taxon>
        <taxon>Magnoliopsida</taxon>
        <taxon>eudicotyledons</taxon>
        <taxon>Gunneridae</taxon>
        <taxon>Pentapetalae</taxon>
        <taxon>asterids</taxon>
        <taxon>Ericales</taxon>
        <taxon>Actinidiaceae</taxon>
        <taxon>Actinidia</taxon>
    </lineage>
</organism>
<reference evidence="3" key="1">
    <citation type="submission" date="2019-07" db="EMBL/GenBank/DDBJ databases">
        <title>De Novo Assembly of kiwifruit Actinidia rufa.</title>
        <authorList>
            <person name="Sugita-Konishi S."/>
            <person name="Sato K."/>
            <person name="Mori E."/>
            <person name="Abe Y."/>
            <person name="Kisaki G."/>
            <person name="Hamano K."/>
            <person name="Suezawa K."/>
            <person name="Otani M."/>
            <person name="Fukuda T."/>
            <person name="Manabe T."/>
            <person name="Gomi K."/>
            <person name="Tabuchi M."/>
            <person name="Akimitsu K."/>
            <person name="Kataoka I."/>
        </authorList>
    </citation>
    <scope>NUCLEOTIDE SEQUENCE [LARGE SCALE GENOMIC DNA]</scope>
    <source>
        <strain evidence="3">cv. Fuchu</strain>
    </source>
</reference>
<evidence type="ECO:0000256" key="1">
    <source>
        <dbReference type="SAM" id="MobiDB-lite"/>
    </source>
</evidence>
<name>A0A7J0DFR6_9ERIC</name>
<proteinExistence type="predicted"/>
<accession>A0A7J0DFR6</accession>
<keyword evidence="3" id="KW-1185">Reference proteome</keyword>
<dbReference type="EMBL" id="BJWL01000203">
    <property type="protein sequence ID" value="GFS34073.1"/>
    <property type="molecule type" value="Genomic_DNA"/>
</dbReference>
<evidence type="ECO:0000313" key="3">
    <source>
        <dbReference type="Proteomes" id="UP000585474"/>
    </source>
</evidence>
<feature type="region of interest" description="Disordered" evidence="1">
    <location>
        <begin position="49"/>
        <end position="68"/>
    </location>
</feature>
<dbReference type="AlphaFoldDB" id="A0A7J0DFR6"/>
<feature type="region of interest" description="Disordered" evidence="1">
    <location>
        <begin position="175"/>
        <end position="216"/>
    </location>
</feature>
<sequence>MATIKLFRSQGPWVAPRFVFPIKMGLTYACIVDSRFLAHTLAVAVEASSSRPAPSPRTDTNNGKGVKANPSCKRQRIFGAILVATSPLTLATALELRALNLFIGELKRRVTIGDATREHAPCFALVQVVMLPRDVVDFHVKDGVTACNLTIIQNVQPYSSILLLSFDEEKYANLPTKEDEEVANGGTEVARAEVEKDPTAEIEAPRPEGDWPNNLP</sequence>
<evidence type="ECO:0000313" key="2">
    <source>
        <dbReference type="EMBL" id="GFS34073.1"/>
    </source>
</evidence>